<organism evidence="1 2">
    <name type="scientific">Ancylostoma ceylanicum</name>
    <dbReference type="NCBI Taxonomy" id="53326"/>
    <lineage>
        <taxon>Eukaryota</taxon>
        <taxon>Metazoa</taxon>
        <taxon>Ecdysozoa</taxon>
        <taxon>Nematoda</taxon>
        <taxon>Chromadorea</taxon>
        <taxon>Rhabditida</taxon>
        <taxon>Rhabditina</taxon>
        <taxon>Rhabditomorpha</taxon>
        <taxon>Strongyloidea</taxon>
        <taxon>Ancylostomatidae</taxon>
        <taxon>Ancylostomatinae</taxon>
        <taxon>Ancylostoma</taxon>
    </lineage>
</organism>
<protein>
    <submittedName>
        <fullName evidence="1">Uncharacterized protein</fullName>
    </submittedName>
</protein>
<sequence length="69" mass="7592">MDHSATDYCSTSIMGQMWLKRLGLETASIEKPSLLKGQHRCGLPSLYGAIFASKLPLVWDTSFVGHPLV</sequence>
<dbReference type="AlphaFoldDB" id="A0A016W8J0"/>
<dbReference type="Proteomes" id="UP000024635">
    <property type="component" value="Unassembled WGS sequence"/>
</dbReference>
<accession>A0A016W8J0</accession>
<proteinExistence type="predicted"/>
<evidence type="ECO:0000313" key="1">
    <source>
        <dbReference type="EMBL" id="EYC35935.1"/>
    </source>
</evidence>
<gene>
    <name evidence="1" type="primary">Acey_s0955.g3199</name>
    <name evidence="1" type="ORF">Y032_0955g3199</name>
</gene>
<reference evidence="2" key="1">
    <citation type="journal article" date="2015" name="Nat. Genet.">
        <title>The genome and transcriptome of the zoonotic hookworm Ancylostoma ceylanicum identify infection-specific gene families.</title>
        <authorList>
            <person name="Schwarz E.M."/>
            <person name="Hu Y."/>
            <person name="Antoshechkin I."/>
            <person name="Miller M.M."/>
            <person name="Sternberg P.W."/>
            <person name="Aroian R.V."/>
        </authorList>
    </citation>
    <scope>NUCLEOTIDE SEQUENCE</scope>
    <source>
        <strain evidence="2">HY135</strain>
    </source>
</reference>
<comment type="caution">
    <text evidence="1">The sequence shown here is derived from an EMBL/GenBank/DDBJ whole genome shotgun (WGS) entry which is preliminary data.</text>
</comment>
<name>A0A016W8J0_9BILA</name>
<keyword evidence="2" id="KW-1185">Reference proteome</keyword>
<dbReference type="EMBL" id="JARK01000555">
    <property type="protein sequence ID" value="EYC35935.1"/>
    <property type="molecule type" value="Genomic_DNA"/>
</dbReference>
<evidence type="ECO:0000313" key="2">
    <source>
        <dbReference type="Proteomes" id="UP000024635"/>
    </source>
</evidence>